<keyword evidence="9" id="KW-1185">Reference proteome</keyword>
<dbReference type="Proteomes" id="UP001210211">
    <property type="component" value="Unassembled WGS sequence"/>
</dbReference>
<dbReference type="EMBL" id="JAMRDG010000001">
    <property type="protein sequence ID" value="KAJ3699555.1"/>
    <property type="molecule type" value="Genomic_DNA"/>
</dbReference>
<evidence type="ECO:0000256" key="6">
    <source>
        <dbReference type="ARBA" id="ARBA00029467"/>
    </source>
</evidence>
<dbReference type="InterPro" id="IPR009606">
    <property type="entry name" value="DEAL/Modifying_wall_lignin1/2"/>
</dbReference>
<evidence type="ECO:0000256" key="4">
    <source>
        <dbReference type="ARBA" id="ARBA00022989"/>
    </source>
</evidence>
<feature type="transmembrane region" description="Helical" evidence="7">
    <location>
        <begin position="58"/>
        <end position="79"/>
    </location>
</feature>
<organism evidence="8 9">
    <name type="scientific">Rhynchospora tenuis</name>
    <dbReference type="NCBI Taxonomy" id="198213"/>
    <lineage>
        <taxon>Eukaryota</taxon>
        <taxon>Viridiplantae</taxon>
        <taxon>Streptophyta</taxon>
        <taxon>Embryophyta</taxon>
        <taxon>Tracheophyta</taxon>
        <taxon>Spermatophyta</taxon>
        <taxon>Magnoliopsida</taxon>
        <taxon>Liliopsida</taxon>
        <taxon>Poales</taxon>
        <taxon>Cyperaceae</taxon>
        <taxon>Cyperoideae</taxon>
        <taxon>Rhynchosporeae</taxon>
        <taxon>Rhynchospora</taxon>
    </lineage>
</organism>
<evidence type="ECO:0000256" key="7">
    <source>
        <dbReference type="SAM" id="Phobius"/>
    </source>
</evidence>
<comment type="caution">
    <text evidence="8">The sequence shown here is derived from an EMBL/GenBank/DDBJ whole genome shotgun (WGS) entry which is preliminary data.</text>
</comment>
<evidence type="ECO:0000256" key="1">
    <source>
        <dbReference type="ARBA" id="ARBA00004127"/>
    </source>
</evidence>
<dbReference type="InterPro" id="IPR052222">
    <property type="entry name" value="DESIGUAL"/>
</dbReference>
<evidence type="ECO:0000313" key="8">
    <source>
        <dbReference type="EMBL" id="KAJ3699555.1"/>
    </source>
</evidence>
<evidence type="ECO:0000256" key="2">
    <source>
        <dbReference type="ARBA" id="ARBA00022692"/>
    </source>
</evidence>
<gene>
    <name evidence="8" type="ORF">LUZ61_003260</name>
</gene>
<comment type="similarity">
    <text evidence="6">Belongs to the DESIGUAL family.</text>
</comment>
<dbReference type="Pfam" id="PF06749">
    <property type="entry name" value="DUF1218"/>
    <property type="match status" value="1"/>
</dbReference>
<sequence>MEKPVHFIKQVLTVSLIVGGLGLISVILAVVAELTSPIKASNVQSDGICEYRGPAADVALISALLLLVAQIIVSSFSGCCGCCCRDPSKPGATGIKQMCAIILAVVSWLTFAISVLVLISCVIYGLPDNHGQCRLVPVGGFAIGGIFAFITVSLAIPSYIVEKGRLRDD</sequence>
<keyword evidence="4 7" id="KW-1133">Transmembrane helix</keyword>
<feature type="transmembrane region" description="Helical" evidence="7">
    <location>
        <begin position="12"/>
        <end position="32"/>
    </location>
</feature>
<accession>A0AAD5ZKL5</accession>
<evidence type="ECO:0000256" key="5">
    <source>
        <dbReference type="ARBA" id="ARBA00023136"/>
    </source>
</evidence>
<dbReference type="GO" id="GO:0012505">
    <property type="term" value="C:endomembrane system"/>
    <property type="evidence" value="ECO:0007669"/>
    <property type="project" value="UniProtKB-SubCell"/>
</dbReference>
<keyword evidence="3" id="KW-0732">Signal</keyword>
<keyword evidence="5 7" id="KW-0472">Membrane</keyword>
<keyword evidence="2 7" id="KW-0812">Transmembrane</keyword>
<evidence type="ECO:0000313" key="9">
    <source>
        <dbReference type="Proteomes" id="UP001210211"/>
    </source>
</evidence>
<dbReference type="AlphaFoldDB" id="A0AAD5ZKL5"/>
<feature type="transmembrane region" description="Helical" evidence="7">
    <location>
        <begin position="100"/>
        <end position="126"/>
    </location>
</feature>
<feature type="transmembrane region" description="Helical" evidence="7">
    <location>
        <begin position="138"/>
        <end position="161"/>
    </location>
</feature>
<protein>
    <submittedName>
        <fullName evidence="8">Uncharacterized protein</fullName>
    </submittedName>
</protein>
<dbReference type="PANTHER" id="PTHR31769">
    <property type="entry name" value="OS07G0462200 PROTEIN-RELATED"/>
    <property type="match status" value="1"/>
</dbReference>
<reference evidence="8 9" key="1">
    <citation type="journal article" date="2022" name="Cell">
        <title>Repeat-based holocentromeres influence genome architecture and karyotype evolution.</title>
        <authorList>
            <person name="Hofstatter P.G."/>
            <person name="Thangavel G."/>
            <person name="Lux T."/>
            <person name="Neumann P."/>
            <person name="Vondrak T."/>
            <person name="Novak P."/>
            <person name="Zhang M."/>
            <person name="Costa L."/>
            <person name="Castellani M."/>
            <person name="Scott A."/>
            <person name="Toegelov H."/>
            <person name="Fuchs J."/>
            <person name="Mata-Sucre Y."/>
            <person name="Dias Y."/>
            <person name="Vanzela A.L.L."/>
            <person name="Huettel B."/>
            <person name="Almeida C.C.S."/>
            <person name="Simkova H."/>
            <person name="Souza G."/>
            <person name="Pedrosa-Harand A."/>
            <person name="Macas J."/>
            <person name="Mayer K.F.X."/>
            <person name="Houben A."/>
            <person name="Marques A."/>
        </authorList>
    </citation>
    <scope>NUCLEOTIDE SEQUENCE [LARGE SCALE GENOMIC DNA]</scope>
    <source>
        <strain evidence="8">RhyTen1mFocal</strain>
    </source>
</reference>
<comment type="subcellular location">
    <subcellularLocation>
        <location evidence="1">Endomembrane system</location>
        <topology evidence="1">Multi-pass membrane protein</topology>
    </subcellularLocation>
</comment>
<evidence type="ECO:0000256" key="3">
    <source>
        <dbReference type="ARBA" id="ARBA00022729"/>
    </source>
</evidence>
<proteinExistence type="inferred from homology"/>
<name>A0AAD5ZKL5_9POAL</name>